<name>A0A0N1F4L7_9HYPH</name>
<dbReference type="RefSeq" id="WP_082365207.1">
    <property type="nucleotide sequence ID" value="NZ_LGSZ01000040.1"/>
</dbReference>
<comment type="caution">
    <text evidence="1">The sequence shown here is derived from an EMBL/GenBank/DDBJ whole genome shotgun (WGS) entry which is preliminary data.</text>
</comment>
<organism evidence="1 2">
    <name type="scientific">Bosea vaviloviae</name>
    <dbReference type="NCBI Taxonomy" id="1526658"/>
    <lineage>
        <taxon>Bacteria</taxon>
        <taxon>Pseudomonadati</taxon>
        <taxon>Pseudomonadota</taxon>
        <taxon>Alphaproteobacteria</taxon>
        <taxon>Hyphomicrobiales</taxon>
        <taxon>Boseaceae</taxon>
        <taxon>Bosea</taxon>
    </lineage>
</organism>
<evidence type="ECO:0000313" key="2">
    <source>
        <dbReference type="Proteomes" id="UP000037822"/>
    </source>
</evidence>
<sequence>MAENSAIEWTDHTFNPWTGCTNVSPGCDHCYAESWSKRSGHVKWGNNPRKRTTAQYWKVPAVWEANATAFYKLKGRRQRVFCASLADVFDNQAEPGWRSDLFALIAATPSLDWLLLTKRPQNVKKMLPSDWKDGYSNVWLGLTAEDQVRFDQRWKHLSAIPASVRFISYEPAIGPLRIVDAPVQPDWLISGGESGNGARIVEADWIRQIDADCAAGGVAHFFKQWGTYGNNPLVCESGIPLAEAKIADPHGKGGGLLDGAIHRRFPQPRPKVSVAA</sequence>
<keyword evidence="2" id="KW-1185">Reference proteome</keyword>
<protein>
    <submittedName>
        <fullName evidence="1">Uncharacterized protein</fullName>
    </submittedName>
</protein>
<dbReference type="AlphaFoldDB" id="A0A0N1F4L7"/>
<dbReference type="Pfam" id="PF07505">
    <property type="entry name" value="DUF5131"/>
    <property type="match status" value="1"/>
</dbReference>
<proteinExistence type="predicted"/>
<dbReference type="PATRIC" id="fig|1526658.3.peg.3840"/>
<evidence type="ECO:0000313" key="1">
    <source>
        <dbReference type="EMBL" id="KPH80510.1"/>
    </source>
</evidence>
<accession>A0A0N1F4L7</accession>
<dbReference type="Proteomes" id="UP000037822">
    <property type="component" value="Unassembled WGS sequence"/>
</dbReference>
<dbReference type="InterPro" id="IPR011101">
    <property type="entry name" value="DUF5131"/>
</dbReference>
<reference evidence="1 2" key="1">
    <citation type="submission" date="2015-07" db="EMBL/GenBank/DDBJ databases">
        <title>Whole genome sequencing of Bosea vaviloviae isolated from cave pool.</title>
        <authorList>
            <person name="Tan N.E.H."/>
            <person name="Lee Y.P."/>
            <person name="Gan H.M."/>
            <person name="Barton H."/>
            <person name="Savka M.A."/>
        </authorList>
    </citation>
    <scope>NUCLEOTIDE SEQUENCE [LARGE SCALE GENOMIC DNA]</scope>
    <source>
        <strain evidence="1 2">SD260</strain>
    </source>
</reference>
<dbReference type="EMBL" id="LGSZ01000040">
    <property type="protein sequence ID" value="KPH80510.1"/>
    <property type="molecule type" value="Genomic_DNA"/>
</dbReference>
<gene>
    <name evidence="1" type="ORF">AE618_12035</name>
</gene>